<reference evidence="4" key="3">
    <citation type="submission" date="2015-04" db="UniProtKB">
        <authorList>
            <consortium name="EnsemblPlants"/>
        </authorList>
    </citation>
    <scope>IDENTIFICATION</scope>
    <source>
        <strain evidence="4">cv. Jemalong A17</strain>
    </source>
</reference>
<name>G7J553_MEDTR</name>
<dbReference type="eggNOG" id="ENOG502S57X">
    <property type="taxonomic scope" value="Eukaryota"/>
</dbReference>
<feature type="compositionally biased region" description="Basic and acidic residues" evidence="1">
    <location>
        <begin position="133"/>
        <end position="166"/>
    </location>
</feature>
<dbReference type="ExpressionAtlas" id="G7J553">
    <property type="expression patterns" value="differential"/>
</dbReference>
<dbReference type="Pfam" id="PF00855">
    <property type="entry name" value="PWWP"/>
    <property type="match status" value="1"/>
</dbReference>
<evidence type="ECO:0000313" key="4">
    <source>
        <dbReference type="EnsemblPlants" id="AES73177"/>
    </source>
</evidence>
<protein>
    <submittedName>
        <fullName evidence="3">PWWP domain protein</fullName>
    </submittedName>
</protein>
<reference evidence="3 5" key="1">
    <citation type="journal article" date="2011" name="Nature">
        <title>The Medicago genome provides insight into the evolution of rhizobial symbioses.</title>
        <authorList>
            <person name="Young N.D."/>
            <person name="Debelle F."/>
            <person name="Oldroyd G.E."/>
            <person name="Geurts R."/>
            <person name="Cannon S.B."/>
            <person name="Udvardi M.K."/>
            <person name="Benedito V.A."/>
            <person name="Mayer K.F."/>
            <person name="Gouzy J."/>
            <person name="Schoof H."/>
            <person name="Van de Peer Y."/>
            <person name="Proost S."/>
            <person name="Cook D.R."/>
            <person name="Meyers B.C."/>
            <person name="Spannagl M."/>
            <person name="Cheung F."/>
            <person name="De Mita S."/>
            <person name="Krishnakumar V."/>
            <person name="Gundlach H."/>
            <person name="Zhou S."/>
            <person name="Mudge J."/>
            <person name="Bharti A.K."/>
            <person name="Murray J.D."/>
            <person name="Naoumkina M.A."/>
            <person name="Rosen B."/>
            <person name="Silverstein K.A."/>
            <person name="Tang H."/>
            <person name="Rombauts S."/>
            <person name="Zhao P.X."/>
            <person name="Zhou P."/>
            <person name="Barbe V."/>
            <person name="Bardou P."/>
            <person name="Bechner M."/>
            <person name="Bellec A."/>
            <person name="Berger A."/>
            <person name="Berges H."/>
            <person name="Bidwell S."/>
            <person name="Bisseling T."/>
            <person name="Choisne N."/>
            <person name="Couloux A."/>
            <person name="Denny R."/>
            <person name="Deshpande S."/>
            <person name="Dai X."/>
            <person name="Doyle J.J."/>
            <person name="Dudez A.M."/>
            <person name="Farmer A.D."/>
            <person name="Fouteau S."/>
            <person name="Franken C."/>
            <person name="Gibelin C."/>
            <person name="Gish J."/>
            <person name="Goldstein S."/>
            <person name="Gonzalez A.J."/>
            <person name="Green P.J."/>
            <person name="Hallab A."/>
            <person name="Hartog M."/>
            <person name="Hua A."/>
            <person name="Humphray S.J."/>
            <person name="Jeong D.H."/>
            <person name="Jing Y."/>
            <person name="Jocker A."/>
            <person name="Kenton S.M."/>
            <person name="Kim D.J."/>
            <person name="Klee K."/>
            <person name="Lai H."/>
            <person name="Lang C."/>
            <person name="Lin S."/>
            <person name="Macmil S.L."/>
            <person name="Magdelenat G."/>
            <person name="Matthews L."/>
            <person name="McCorrison J."/>
            <person name="Monaghan E.L."/>
            <person name="Mun J.H."/>
            <person name="Najar F.Z."/>
            <person name="Nicholson C."/>
            <person name="Noirot C."/>
            <person name="O'Bleness M."/>
            <person name="Paule C.R."/>
            <person name="Poulain J."/>
            <person name="Prion F."/>
            <person name="Qin B."/>
            <person name="Qu C."/>
            <person name="Retzel E.F."/>
            <person name="Riddle C."/>
            <person name="Sallet E."/>
            <person name="Samain S."/>
            <person name="Samson N."/>
            <person name="Sanders I."/>
            <person name="Saurat O."/>
            <person name="Scarpelli C."/>
            <person name="Schiex T."/>
            <person name="Segurens B."/>
            <person name="Severin A.J."/>
            <person name="Sherrier D.J."/>
            <person name="Shi R."/>
            <person name="Sims S."/>
            <person name="Singer S.R."/>
            <person name="Sinharoy S."/>
            <person name="Sterck L."/>
            <person name="Viollet A."/>
            <person name="Wang B.B."/>
            <person name="Wang K."/>
            <person name="Wang M."/>
            <person name="Wang X."/>
            <person name="Warfsmann J."/>
            <person name="Weissenbach J."/>
            <person name="White D.D."/>
            <person name="White J.D."/>
            <person name="Wiley G.B."/>
            <person name="Wincker P."/>
            <person name="Xing Y."/>
            <person name="Yang L."/>
            <person name="Yao Z."/>
            <person name="Ying F."/>
            <person name="Zhai J."/>
            <person name="Zhou L."/>
            <person name="Zuber A."/>
            <person name="Denarie J."/>
            <person name="Dixon R.A."/>
            <person name="May G.D."/>
            <person name="Schwartz D.C."/>
            <person name="Rogers J."/>
            <person name="Quetier F."/>
            <person name="Town C.D."/>
            <person name="Roe B.A."/>
        </authorList>
    </citation>
    <scope>NUCLEOTIDE SEQUENCE [LARGE SCALE GENOMIC DNA]</scope>
    <source>
        <strain evidence="3">A17</strain>
        <strain evidence="4 5">cv. Jemalong A17</strain>
    </source>
</reference>
<dbReference type="SUPFAM" id="SSF63748">
    <property type="entry name" value="Tudor/PWWP/MBT"/>
    <property type="match status" value="1"/>
</dbReference>
<dbReference type="EnsemblPlants" id="AES73177">
    <property type="protein sequence ID" value="AES73177"/>
    <property type="gene ID" value="MTR_3g100460"/>
</dbReference>
<dbReference type="InterPro" id="IPR000313">
    <property type="entry name" value="PWWP_dom"/>
</dbReference>
<organism evidence="3 5">
    <name type="scientific">Medicago truncatula</name>
    <name type="common">Barrel medic</name>
    <name type="synonym">Medicago tribuloides</name>
    <dbReference type="NCBI Taxonomy" id="3880"/>
    <lineage>
        <taxon>Eukaryota</taxon>
        <taxon>Viridiplantae</taxon>
        <taxon>Streptophyta</taxon>
        <taxon>Embryophyta</taxon>
        <taxon>Tracheophyta</taxon>
        <taxon>Spermatophyta</taxon>
        <taxon>Magnoliopsida</taxon>
        <taxon>eudicotyledons</taxon>
        <taxon>Gunneridae</taxon>
        <taxon>Pentapetalae</taxon>
        <taxon>rosids</taxon>
        <taxon>fabids</taxon>
        <taxon>Fabales</taxon>
        <taxon>Fabaceae</taxon>
        <taxon>Papilionoideae</taxon>
        <taxon>50 kb inversion clade</taxon>
        <taxon>NPAAA clade</taxon>
        <taxon>Hologalegina</taxon>
        <taxon>IRL clade</taxon>
        <taxon>Trifolieae</taxon>
        <taxon>Medicago</taxon>
    </lineage>
</organism>
<evidence type="ECO:0000313" key="5">
    <source>
        <dbReference type="Proteomes" id="UP000002051"/>
    </source>
</evidence>
<proteinExistence type="predicted"/>
<accession>G7J553</accession>
<feature type="compositionally biased region" description="Low complexity" evidence="1">
    <location>
        <begin position="120"/>
        <end position="130"/>
    </location>
</feature>
<evidence type="ECO:0000256" key="1">
    <source>
        <dbReference type="SAM" id="MobiDB-lite"/>
    </source>
</evidence>
<dbReference type="PROSITE" id="PS50812">
    <property type="entry name" value="PWWP"/>
    <property type="match status" value="1"/>
</dbReference>
<feature type="domain" description="PWWP" evidence="2">
    <location>
        <begin position="35"/>
        <end position="83"/>
    </location>
</feature>
<dbReference type="CDD" id="cd05162">
    <property type="entry name" value="PWWP"/>
    <property type="match status" value="1"/>
</dbReference>
<evidence type="ECO:0000259" key="2">
    <source>
        <dbReference type="PROSITE" id="PS50812"/>
    </source>
</evidence>
<dbReference type="EMBL" id="CM001219">
    <property type="protein sequence ID" value="AES73177.2"/>
    <property type="molecule type" value="Genomic_DNA"/>
</dbReference>
<accession>A0A0C3VP80</accession>
<gene>
    <name evidence="4" type="primary">11429832</name>
    <name evidence="3" type="ordered locus">MTR_3g100460</name>
</gene>
<feature type="region of interest" description="Disordered" evidence="1">
    <location>
        <begin position="115"/>
        <end position="185"/>
    </location>
</feature>
<evidence type="ECO:0000313" key="3">
    <source>
        <dbReference type="EMBL" id="AES73177.2"/>
    </source>
</evidence>
<reference evidence="3 5" key="2">
    <citation type="journal article" date="2014" name="BMC Genomics">
        <title>An improved genome release (version Mt4.0) for the model legume Medicago truncatula.</title>
        <authorList>
            <person name="Tang H."/>
            <person name="Krishnakumar V."/>
            <person name="Bidwell S."/>
            <person name="Rosen B."/>
            <person name="Chan A."/>
            <person name="Zhou S."/>
            <person name="Gentzbittel L."/>
            <person name="Childs K.L."/>
            <person name="Yandell M."/>
            <person name="Gundlach H."/>
            <person name="Mayer K.F."/>
            <person name="Schwartz D.C."/>
            <person name="Town C.D."/>
        </authorList>
    </citation>
    <scope>GENOME REANNOTATION</scope>
    <source>
        <strain evidence="4 5">cv. Jemalong A17</strain>
    </source>
</reference>
<dbReference type="STRING" id="3880.G7J553"/>
<dbReference type="Gene3D" id="2.30.30.140">
    <property type="match status" value="1"/>
</dbReference>
<dbReference type="Proteomes" id="UP000002051">
    <property type="component" value="Chromosome 3"/>
</dbReference>
<dbReference type="AlphaFoldDB" id="G7J553"/>
<keyword evidence="5" id="KW-1185">Reference proteome</keyword>
<dbReference type="OrthoDB" id="641149at2759"/>
<sequence length="215" mass="24022">MKLTLRDLWVFLDSEREELMESGKNQITEAGSLGHGDMIHVKLPGGSWWPAQVVNDEAILQSFQPRKCRTGEVLVRIYGSQEFLNVNPVRSCSEFELILKNNNADLRKILEEGLQKDLPSSKNKPASKAKGMPSEKTDSKSKSNKKVEEQTPAKRQKQNKESKDGDLASPSCETTASGKLQELSSRRIRVMQSLGLVAPLGSPFTKDRRNCNKIP</sequence>